<reference evidence="2 3" key="1">
    <citation type="submission" date="2016-09" db="EMBL/GenBank/DDBJ databases">
        <title>Pseudonocardia autotrophica DSM535, a candidate organism with high potential of specific P450 cytochromes.</title>
        <authorList>
            <person name="Grumaz C."/>
            <person name="Vainshtein Y."/>
            <person name="Kirstahler P."/>
            <person name="Sohn K."/>
        </authorList>
    </citation>
    <scope>NUCLEOTIDE SEQUENCE [LARGE SCALE GENOMIC DNA]</scope>
    <source>
        <strain evidence="2 3">DSM 535</strain>
    </source>
</reference>
<sequence>MVRMAELNHTIVLSHDKRAGATYLTEILGLAQPQPFGPFQVVETANGVSLDYLDAAADTEIASQHYAFLVSDAEFDAAFARIRERGGEYWADPGRTRAGEINTNDRGRGVYFEDPSGHLMEILTVPYGG</sequence>
<dbReference type="SUPFAM" id="SSF54593">
    <property type="entry name" value="Glyoxalase/Bleomycin resistance protein/Dihydroxybiphenyl dioxygenase"/>
    <property type="match status" value="1"/>
</dbReference>
<dbReference type="InterPro" id="IPR029068">
    <property type="entry name" value="Glyas_Bleomycin-R_OHBP_Dase"/>
</dbReference>
<dbReference type="InterPro" id="IPR004360">
    <property type="entry name" value="Glyas_Fos-R_dOase_dom"/>
</dbReference>
<keyword evidence="3" id="KW-1185">Reference proteome</keyword>
<dbReference type="Gene3D" id="3.10.180.10">
    <property type="entry name" value="2,3-Dihydroxybiphenyl 1,2-Dioxygenase, domain 1"/>
    <property type="match status" value="1"/>
</dbReference>
<dbReference type="Pfam" id="PF00903">
    <property type="entry name" value="Glyoxalase"/>
    <property type="match status" value="1"/>
</dbReference>
<dbReference type="CDD" id="cd08351">
    <property type="entry name" value="ChaP_like"/>
    <property type="match status" value="1"/>
</dbReference>
<protein>
    <submittedName>
        <fullName evidence="2">Glyoxalase-like domain protein</fullName>
    </submittedName>
</protein>
<dbReference type="EMBL" id="MIGB01000018">
    <property type="protein sequence ID" value="OSY39296.1"/>
    <property type="molecule type" value="Genomic_DNA"/>
</dbReference>
<dbReference type="InterPro" id="IPR037523">
    <property type="entry name" value="VOC_core"/>
</dbReference>
<evidence type="ECO:0000313" key="2">
    <source>
        <dbReference type="EMBL" id="OSY39296.1"/>
    </source>
</evidence>
<gene>
    <name evidence="2" type="ORF">BG845_03569</name>
</gene>
<accession>A0A1Y2MVU7</accession>
<dbReference type="AlphaFoldDB" id="A0A1Y2MVU7"/>
<dbReference type="Proteomes" id="UP000194360">
    <property type="component" value="Unassembled WGS sequence"/>
</dbReference>
<dbReference type="STRING" id="2074.BG845_03569"/>
<name>A0A1Y2MVU7_PSEAH</name>
<organism evidence="2 3">
    <name type="scientific">Pseudonocardia autotrophica</name>
    <name type="common">Amycolata autotrophica</name>
    <name type="synonym">Nocardia autotrophica</name>
    <dbReference type="NCBI Taxonomy" id="2074"/>
    <lineage>
        <taxon>Bacteria</taxon>
        <taxon>Bacillati</taxon>
        <taxon>Actinomycetota</taxon>
        <taxon>Actinomycetes</taxon>
        <taxon>Pseudonocardiales</taxon>
        <taxon>Pseudonocardiaceae</taxon>
        <taxon>Pseudonocardia</taxon>
    </lineage>
</organism>
<feature type="domain" description="VOC" evidence="1">
    <location>
        <begin position="6"/>
        <end position="125"/>
    </location>
</feature>
<proteinExistence type="predicted"/>
<comment type="caution">
    <text evidence="2">The sequence shown here is derived from an EMBL/GenBank/DDBJ whole genome shotgun (WGS) entry which is preliminary data.</text>
</comment>
<evidence type="ECO:0000313" key="3">
    <source>
        <dbReference type="Proteomes" id="UP000194360"/>
    </source>
</evidence>
<evidence type="ECO:0000259" key="1">
    <source>
        <dbReference type="PROSITE" id="PS51819"/>
    </source>
</evidence>
<dbReference type="PROSITE" id="PS51819">
    <property type="entry name" value="VOC"/>
    <property type="match status" value="1"/>
</dbReference>